<protein>
    <submittedName>
        <fullName evidence="5">Glycosyltransferase involved in cell wall biosynthesis</fullName>
    </submittedName>
</protein>
<keyword evidence="1" id="KW-0328">Glycosyltransferase</keyword>
<dbReference type="Gene3D" id="3.40.50.2000">
    <property type="entry name" value="Glycogen Phosphorylase B"/>
    <property type="match status" value="2"/>
</dbReference>
<dbReference type="RefSeq" id="WP_133983406.1">
    <property type="nucleotide sequence ID" value="NZ_SOCE01000002.1"/>
</dbReference>
<proteinExistence type="predicted"/>
<keyword evidence="2 5" id="KW-0808">Transferase</keyword>
<evidence type="ECO:0000256" key="1">
    <source>
        <dbReference type="ARBA" id="ARBA00022676"/>
    </source>
</evidence>
<name>A0A4R7SZ83_9ACTN</name>
<dbReference type="Proteomes" id="UP000295151">
    <property type="component" value="Unassembled WGS sequence"/>
</dbReference>
<dbReference type="EMBL" id="SOCE01000002">
    <property type="protein sequence ID" value="TDU83857.1"/>
    <property type="molecule type" value="Genomic_DNA"/>
</dbReference>
<evidence type="ECO:0000313" key="5">
    <source>
        <dbReference type="EMBL" id="TDU83857.1"/>
    </source>
</evidence>
<dbReference type="InterPro" id="IPR001296">
    <property type="entry name" value="Glyco_trans_1"/>
</dbReference>
<feature type="domain" description="Glycosyl transferase family 1" evidence="3">
    <location>
        <begin position="214"/>
        <end position="368"/>
    </location>
</feature>
<dbReference type="OrthoDB" id="9809227at2"/>
<accession>A0A4R7SZ83</accession>
<keyword evidence="6" id="KW-1185">Reference proteome</keyword>
<dbReference type="SUPFAM" id="SSF53756">
    <property type="entry name" value="UDP-Glycosyltransferase/glycogen phosphorylase"/>
    <property type="match status" value="1"/>
</dbReference>
<gene>
    <name evidence="5" type="ORF">EV138_6321</name>
</gene>
<dbReference type="Pfam" id="PF13579">
    <property type="entry name" value="Glyco_trans_4_4"/>
    <property type="match status" value="1"/>
</dbReference>
<evidence type="ECO:0000259" key="3">
    <source>
        <dbReference type="Pfam" id="PF00534"/>
    </source>
</evidence>
<reference evidence="5 6" key="1">
    <citation type="submission" date="2019-03" db="EMBL/GenBank/DDBJ databases">
        <title>Genomic Encyclopedia of Type Strains, Phase III (KMG-III): the genomes of soil and plant-associated and newly described type strains.</title>
        <authorList>
            <person name="Whitman W."/>
        </authorList>
    </citation>
    <scope>NUCLEOTIDE SEQUENCE [LARGE SCALE GENOMIC DNA]</scope>
    <source>
        <strain evidence="5 6">VKM Ac-2575</strain>
    </source>
</reference>
<dbReference type="Pfam" id="PF00534">
    <property type="entry name" value="Glycos_transf_1"/>
    <property type="match status" value="1"/>
</dbReference>
<dbReference type="PANTHER" id="PTHR12526:SF635">
    <property type="entry name" value="GLYCOSYL TRANSFERASE GROUP 1"/>
    <property type="match status" value="1"/>
</dbReference>
<comment type="caution">
    <text evidence="5">The sequence shown here is derived from an EMBL/GenBank/DDBJ whole genome shotgun (WGS) entry which is preliminary data.</text>
</comment>
<dbReference type="PANTHER" id="PTHR12526">
    <property type="entry name" value="GLYCOSYLTRANSFERASE"/>
    <property type="match status" value="1"/>
</dbReference>
<dbReference type="AlphaFoldDB" id="A0A4R7SZ83"/>
<organism evidence="5 6">
    <name type="scientific">Kribbella voronezhensis</name>
    <dbReference type="NCBI Taxonomy" id="2512212"/>
    <lineage>
        <taxon>Bacteria</taxon>
        <taxon>Bacillati</taxon>
        <taxon>Actinomycetota</taxon>
        <taxon>Actinomycetes</taxon>
        <taxon>Propionibacteriales</taxon>
        <taxon>Kribbellaceae</taxon>
        <taxon>Kribbella</taxon>
    </lineage>
</organism>
<feature type="domain" description="Glycosyltransferase subfamily 4-like N-terminal" evidence="4">
    <location>
        <begin position="22"/>
        <end position="192"/>
    </location>
</feature>
<sequence>MRIALVSEHASPLAVLGGADAGGQNVHVAALASALADRGHDVEVYTRSDDATLPERVPFGPGVDVVHVPAGPPEPVAKDDLLPYMPAFGRWLGTRWSSAVPDVVHAHFWMSGLACDHARRLTAFPFAQTFHALGVVKRRHQGDRDTSPPGRLEIEATLTRTADAVIATATDEVRELLELGAPAESLHVVPCGVELFGGGAADDRWWRTGPGGRILSLGRLVERKGVDTVIAALAEVPGAELVVAGGPVVAFDNDPEVRRLRAEADRLGVADRVRFIGPVARGDVAGLMLSADVVACTPWYEPFGIVPLEAMACARPVVGAAVGGLLDTVVDGVTGLLVPPRDPGRLAAALRDLLSDPGRRERLGRAGAARVRRNYTWPRVAAATEEIYRRIGASVITGRVS</sequence>
<evidence type="ECO:0000259" key="4">
    <source>
        <dbReference type="Pfam" id="PF13579"/>
    </source>
</evidence>
<dbReference type="InterPro" id="IPR028098">
    <property type="entry name" value="Glyco_trans_4-like_N"/>
</dbReference>
<evidence type="ECO:0000313" key="6">
    <source>
        <dbReference type="Proteomes" id="UP000295151"/>
    </source>
</evidence>
<evidence type="ECO:0000256" key="2">
    <source>
        <dbReference type="ARBA" id="ARBA00022679"/>
    </source>
</evidence>
<dbReference type="GO" id="GO:0016757">
    <property type="term" value="F:glycosyltransferase activity"/>
    <property type="evidence" value="ECO:0007669"/>
    <property type="project" value="UniProtKB-KW"/>
</dbReference>